<dbReference type="Gene3D" id="2.30.31.10">
    <property type="entry name" value="Transcriptional Coactivator Pc4, Chain A"/>
    <property type="match status" value="1"/>
</dbReference>
<accession>A0A8J5FDF9</accession>
<comment type="caution">
    <text evidence="3">The sequence shown here is derived from an EMBL/GenBank/DDBJ whole genome shotgun (WGS) entry which is preliminary data.</text>
</comment>
<dbReference type="GO" id="GO:0006952">
    <property type="term" value="P:defense response"/>
    <property type="evidence" value="ECO:0007669"/>
    <property type="project" value="InterPro"/>
</dbReference>
<keyword evidence="4" id="KW-1185">Reference proteome</keyword>
<dbReference type="InterPro" id="IPR013742">
    <property type="entry name" value="Whirly"/>
</dbReference>
<evidence type="ECO:0000256" key="2">
    <source>
        <dbReference type="ARBA" id="ARBA00022946"/>
    </source>
</evidence>
<dbReference type="PANTHER" id="PTHR31745">
    <property type="entry name" value="SINGLE-STRANDED DNA-BINDING PROTEIN WHY2, MITOCHONDRIAL"/>
    <property type="match status" value="1"/>
</dbReference>
<dbReference type="Pfam" id="PF08536">
    <property type="entry name" value="Whirly"/>
    <property type="match status" value="1"/>
</dbReference>
<dbReference type="EMBL" id="JACMSC010000015">
    <property type="protein sequence ID" value="KAG6484905.1"/>
    <property type="molecule type" value="Genomic_DNA"/>
</dbReference>
<proteinExistence type="inferred from homology"/>
<dbReference type="Proteomes" id="UP000734854">
    <property type="component" value="Unassembled WGS sequence"/>
</dbReference>
<dbReference type="InterPro" id="IPR009044">
    <property type="entry name" value="ssDNA-bd_transcriptional_reg"/>
</dbReference>
<gene>
    <name evidence="3" type="ORF">ZIOFF_053430</name>
</gene>
<sequence length="130" mass="14698">MEAFSFACHLGQQPSPPCFPLDDSLLIFPRCKAFALRCFTSSSLCTLALNSRVFIGYSIYKGKTTLTVDPRAPEFTPLEFGAYYVSKEGFTLLQFAPVVGTQQYDWSRKQVFQIVFLSFSMCDCNVMTLR</sequence>
<name>A0A8J5FDF9_ZINOF</name>
<evidence type="ECO:0000313" key="4">
    <source>
        <dbReference type="Proteomes" id="UP000734854"/>
    </source>
</evidence>
<comment type="similarity">
    <text evidence="1">Belongs to the Whirly family.</text>
</comment>
<dbReference type="AlphaFoldDB" id="A0A8J5FDF9"/>
<dbReference type="SUPFAM" id="SSF54447">
    <property type="entry name" value="ssDNA-binding transcriptional regulator domain"/>
    <property type="match status" value="1"/>
</dbReference>
<evidence type="ECO:0000313" key="3">
    <source>
        <dbReference type="EMBL" id="KAG6484905.1"/>
    </source>
</evidence>
<keyword evidence="2" id="KW-0809">Transit peptide</keyword>
<reference evidence="3 4" key="1">
    <citation type="submission" date="2020-08" db="EMBL/GenBank/DDBJ databases">
        <title>Plant Genome Project.</title>
        <authorList>
            <person name="Zhang R.-G."/>
        </authorList>
    </citation>
    <scope>NUCLEOTIDE SEQUENCE [LARGE SCALE GENOMIC DNA]</scope>
    <source>
        <tissue evidence="3">Rhizome</tissue>
    </source>
</reference>
<dbReference type="GO" id="GO:0003697">
    <property type="term" value="F:single-stranded DNA binding"/>
    <property type="evidence" value="ECO:0007669"/>
    <property type="project" value="InterPro"/>
</dbReference>
<protein>
    <submittedName>
        <fullName evidence="3">Uncharacterized protein</fullName>
    </submittedName>
</protein>
<organism evidence="3 4">
    <name type="scientific">Zingiber officinale</name>
    <name type="common">Ginger</name>
    <name type="synonym">Amomum zingiber</name>
    <dbReference type="NCBI Taxonomy" id="94328"/>
    <lineage>
        <taxon>Eukaryota</taxon>
        <taxon>Viridiplantae</taxon>
        <taxon>Streptophyta</taxon>
        <taxon>Embryophyta</taxon>
        <taxon>Tracheophyta</taxon>
        <taxon>Spermatophyta</taxon>
        <taxon>Magnoliopsida</taxon>
        <taxon>Liliopsida</taxon>
        <taxon>Zingiberales</taxon>
        <taxon>Zingiberaceae</taxon>
        <taxon>Zingiber</taxon>
    </lineage>
</organism>
<dbReference type="GO" id="GO:0006355">
    <property type="term" value="P:regulation of DNA-templated transcription"/>
    <property type="evidence" value="ECO:0007669"/>
    <property type="project" value="InterPro"/>
</dbReference>
<evidence type="ECO:0000256" key="1">
    <source>
        <dbReference type="ARBA" id="ARBA00006061"/>
    </source>
</evidence>
<dbReference type="PANTHER" id="PTHR31745:SF2">
    <property type="entry name" value="SINGLE-STRANDED DNA-BINDING PROTEIN WHY1, CHLOROPLASTIC"/>
    <property type="match status" value="1"/>
</dbReference>